<dbReference type="GO" id="GO:0005737">
    <property type="term" value="C:cytoplasm"/>
    <property type="evidence" value="ECO:0007669"/>
    <property type="project" value="TreeGrafter"/>
</dbReference>
<dbReference type="PROSITE" id="PS50089">
    <property type="entry name" value="ZF_RING_2"/>
    <property type="match status" value="1"/>
</dbReference>
<feature type="compositionally biased region" description="Acidic residues" evidence="5">
    <location>
        <begin position="187"/>
        <end position="201"/>
    </location>
</feature>
<dbReference type="Gene3D" id="3.30.40.10">
    <property type="entry name" value="Zinc/RING finger domain, C3HC4 (zinc finger)"/>
    <property type="match status" value="1"/>
</dbReference>
<evidence type="ECO:0000256" key="4">
    <source>
        <dbReference type="PROSITE-ProRule" id="PRU00175"/>
    </source>
</evidence>
<dbReference type="Proteomes" id="UP000092555">
    <property type="component" value="Unassembled WGS sequence"/>
</dbReference>
<sequence>MSTYESDHNLNTSESINSQNDGRRQYHSLSSAIDAFLTTTAASNRERLSGREIFENALRMMGDEENSEVIQQFLQNLDSEGTEINTSVGVDDAFLDALERVDLDSLSETADCPICTNKFVHNKYPLIVKLPCFTNGKSSKQHIFDMDCIAPWLKVNSTCPMCRCDMHDAKKARREHLEAELRRAREQEEEDEEDDDRGLYG</sequence>
<keyword evidence="8" id="KW-1185">Reference proteome</keyword>
<evidence type="ECO:0000313" key="8">
    <source>
        <dbReference type="Proteomes" id="UP000092555"/>
    </source>
</evidence>
<dbReference type="PANTHER" id="PTHR15710:SF243">
    <property type="entry name" value="E3 UBIQUITIN-PROTEIN LIGASE PRAJA-2 ISOFORM X1"/>
    <property type="match status" value="1"/>
</dbReference>
<dbReference type="GeneID" id="30028979"/>
<dbReference type="GO" id="GO:0008270">
    <property type="term" value="F:zinc ion binding"/>
    <property type="evidence" value="ECO:0007669"/>
    <property type="project" value="UniProtKB-KW"/>
</dbReference>
<dbReference type="Pfam" id="PF13639">
    <property type="entry name" value="zf-RING_2"/>
    <property type="match status" value="1"/>
</dbReference>
<keyword evidence="2 4" id="KW-0863">Zinc-finger</keyword>
<feature type="domain" description="RING-type" evidence="6">
    <location>
        <begin position="112"/>
        <end position="163"/>
    </location>
</feature>
<gene>
    <name evidence="7" type="ORF">METBIDRAFT_32200</name>
</gene>
<comment type="caution">
    <text evidence="7">The sequence shown here is derived from an EMBL/GenBank/DDBJ whole genome shotgun (WGS) entry which is preliminary data.</text>
</comment>
<dbReference type="InterPro" id="IPR001841">
    <property type="entry name" value="Znf_RING"/>
</dbReference>
<dbReference type="EMBL" id="LXTC01000003">
    <property type="protein sequence ID" value="OBA21736.1"/>
    <property type="molecule type" value="Genomic_DNA"/>
</dbReference>
<protein>
    <recommendedName>
        <fullName evidence="6">RING-type domain-containing protein</fullName>
    </recommendedName>
</protein>
<accession>A0A1A0HCM3</accession>
<proteinExistence type="predicted"/>
<keyword evidence="3" id="KW-0862">Zinc</keyword>
<dbReference type="AlphaFoldDB" id="A0A1A0HCM3"/>
<organism evidence="7 8">
    <name type="scientific">Metschnikowia bicuspidata var. bicuspidata NRRL YB-4993</name>
    <dbReference type="NCBI Taxonomy" id="869754"/>
    <lineage>
        <taxon>Eukaryota</taxon>
        <taxon>Fungi</taxon>
        <taxon>Dikarya</taxon>
        <taxon>Ascomycota</taxon>
        <taxon>Saccharomycotina</taxon>
        <taxon>Pichiomycetes</taxon>
        <taxon>Metschnikowiaceae</taxon>
        <taxon>Metschnikowia</taxon>
    </lineage>
</organism>
<dbReference type="STRING" id="869754.A0A1A0HCM3"/>
<evidence type="ECO:0000256" key="2">
    <source>
        <dbReference type="ARBA" id="ARBA00022771"/>
    </source>
</evidence>
<keyword evidence="1" id="KW-0479">Metal-binding</keyword>
<dbReference type="GO" id="GO:0016567">
    <property type="term" value="P:protein ubiquitination"/>
    <property type="evidence" value="ECO:0007669"/>
    <property type="project" value="TreeGrafter"/>
</dbReference>
<dbReference type="SUPFAM" id="SSF57850">
    <property type="entry name" value="RING/U-box"/>
    <property type="match status" value="1"/>
</dbReference>
<feature type="region of interest" description="Disordered" evidence="5">
    <location>
        <begin position="175"/>
        <end position="201"/>
    </location>
</feature>
<feature type="compositionally biased region" description="Polar residues" evidence="5">
    <location>
        <begin position="9"/>
        <end position="20"/>
    </location>
</feature>
<dbReference type="InterPro" id="IPR013083">
    <property type="entry name" value="Znf_RING/FYVE/PHD"/>
</dbReference>
<evidence type="ECO:0000259" key="6">
    <source>
        <dbReference type="PROSITE" id="PS50089"/>
    </source>
</evidence>
<dbReference type="OrthoDB" id="8062037at2759"/>
<evidence type="ECO:0000256" key="1">
    <source>
        <dbReference type="ARBA" id="ARBA00022723"/>
    </source>
</evidence>
<feature type="region of interest" description="Disordered" evidence="5">
    <location>
        <begin position="1"/>
        <end position="24"/>
    </location>
</feature>
<evidence type="ECO:0000256" key="3">
    <source>
        <dbReference type="ARBA" id="ARBA00022833"/>
    </source>
</evidence>
<dbReference type="GO" id="GO:0061630">
    <property type="term" value="F:ubiquitin protein ligase activity"/>
    <property type="evidence" value="ECO:0007669"/>
    <property type="project" value="TreeGrafter"/>
</dbReference>
<reference evidence="7 8" key="1">
    <citation type="submission" date="2016-05" db="EMBL/GenBank/DDBJ databases">
        <title>Comparative genomics of biotechnologically important yeasts.</title>
        <authorList>
            <consortium name="DOE Joint Genome Institute"/>
            <person name="Riley R."/>
            <person name="Haridas S."/>
            <person name="Wolfe K.H."/>
            <person name="Lopes M.R."/>
            <person name="Hittinger C.T."/>
            <person name="Goker M."/>
            <person name="Salamov A."/>
            <person name="Wisecaver J."/>
            <person name="Long T.M."/>
            <person name="Aerts A.L."/>
            <person name="Barry K."/>
            <person name="Choi C."/>
            <person name="Clum A."/>
            <person name="Coughlan A.Y."/>
            <person name="Deshpande S."/>
            <person name="Douglass A.P."/>
            <person name="Hanson S.J."/>
            <person name="Klenk H.-P."/>
            <person name="LaButti K."/>
            <person name="Lapidus A."/>
            <person name="Lindquist E."/>
            <person name="Lipzen A."/>
            <person name="Meier-kolthoff J.P."/>
            <person name="Ohm R.A."/>
            <person name="Otillar R.P."/>
            <person name="Pangilinan J."/>
            <person name="Peng Y."/>
            <person name="Rokas A."/>
            <person name="Rosa C.A."/>
            <person name="Scheuner C."/>
            <person name="Sibirny A.A."/>
            <person name="Slot J.C."/>
            <person name="Stielow J.B."/>
            <person name="Sun H."/>
            <person name="Kurtzman C.P."/>
            <person name="Blackwell M."/>
            <person name="Grigoriev I.V."/>
            <person name="Jeffries T.W."/>
        </authorList>
    </citation>
    <scope>NUCLEOTIDE SEQUENCE [LARGE SCALE GENOMIC DNA]</scope>
    <source>
        <strain evidence="7 8">NRRL YB-4993</strain>
    </source>
</reference>
<dbReference type="RefSeq" id="XP_018712246.1">
    <property type="nucleotide sequence ID" value="XM_018856003.1"/>
</dbReference>
<name>A0A1A0HCM3_9ASCO</name>
<evidence type="ECO:0000256" key="5">
    <source>
        <dbReference type="SAM" id="MobiDB-lite"/>
    </source>
</evidence>
<evidence type="ECO:0000313" key="7">
    <source>
        <dbReference type="EMBL" id="OBA21736.1"/>
    </source>
</evidence>
<dbReference type="PANTHER" id="PTHR15710">
    <property type="entry name" value="E3 UBIQUITIN-PROTEIN LIGASE PRAJA"/>
    <property type="match status" value="1"/>
</dbReference>
<feature type="compositionally biased region" description="Basic and acidic residues" evidence="5">
    <location>
        <begin position="175"/>
        <end position="186"/>
    </location>
</feature>